<accession>A0A512BHK9</accession>
<protein>
    <submittedName>
        <fullName evidence="1">Uncharacterized protein</fullName>
    </submittedName>
</protein>
<dbReference type="EMBL" id="BJYT01000019">
    <property type="protein sequence ID" value="GEO11307.1"/>
    <property type="molecule type" value="Genomic_DNA"/>
</dbReference>
<comment type="caution">
    <text evidence="1">The sequence shown here is derived from an EMBL/GenBank/DDBJ whole genome shotgun (WGS) entry which is preliminary data.</text>
</comment>
<evidence type="ECO:0000313" key="2">
    <source>
        <dbReference type="Proteomes" id="UP000321513"/>
    </source>
</evidence>
<dbReference type="AlphaFoldDB" id="A0A512BHK9"/>
<organism evidence="1 2">
    <name type="scientific">Segetibacter aerophilus</name>
    <dbReference type="NCBI Taxonomy" id="670293"/>
    <lineage>
        <taxon>Bacteria</taxon>
        <taxon>Pseudomonadati</taxon>
        <taxon>Bacteroidota</taxon>
        <taxon>Chitinophagia</taxon>
        <taxon>Chitinophagales</taxon>
        <taxon>Chitinophagaceae</taxon>
        <taxon>Segetibacter</taxon>
    </lineage>
</organism>
<keyword evidence="2" id="KW-1185">Reference proteome</keyword>
<dbReference type="Proteomes" id="UP000321513">
    <property type="component" value="Unassembled WGS sequence"/>
</dbReference>
<reference evidence="1 2" key="1">
    <citation type="submission" date="2019-07" db="EMBL/GenBank/DDBJ databases">
        <title>Whole genome shotgun sequence of Segetibacter aerophilus NBRC 106135.</title>
        <authorList>
            <person name="Hosoyama A."/>
            <person name="Uohara A."/>
            <person name="Ohji S."/>
            <person name="Ichikawa N."/>
        </authorList>
    </citation>
    <scope>NUCLEOTIDE SEQUENCE [LARGE SCALE GENOMIC DNA]</scope>
    <source>
        <strain evidence="1 2">NBRC 106135</strain>
    </source>
</reference>
<proteinExistence type="predicted"/>
<dbReference type="RefSeq" id="WP_147205419.1">
    <property type="nucleotide sequence ID" value="NZ_BJYT01000019.1"/>
</dbReference>
<name>A0A512BHK9_9BACT</name>
<gene>
    <name evidence="1" type="ORF">SAE01_38030</name>
</gene>
<evidence type="ECO:0000313" key="1">
    <source>
        <dbReference type="EMBL" id="GEO11307.1"/>
    </source>
</evidence>
<sequence length="95" mass="11386">MQKGTSFKKNRPGYYNYKSPLLFSIPLDVYSDEVVKLRDRDSFKKLQKLQKKCEELRKSFESVKEQHCTRIETTRDLVLRTIAVNINIRGRRIEY</sequence>